<dbReference type="SMART" id="SM00387">
    <property type="entry name" value="HATPase_c"/>
    <property type="match status" value="1"/>
</dbReference>
<keyword evidence="8" id="KW-0547">Nucleotide-binding</keyword>
<comment type="caution">
    <text evidence="18">The sequence shown here is derived from an EMBL/GenBank/DDBJ whole genome shotgun (WGS) entry which is preliminary data.</text>
</comment>
<dbReference type="EC" id="2.7.13.3" evidence="3"/>
<evidence type="ECO:0000313" key="19">
    <source>
        <dbReference type="Proteomes" id="UP000547209"/>
    </source>
</evidence>
<keyword evidence="6" id="KW-0808">Transferase</keyword>
<dbReference type="PANTHER" id="PTHR34220">
    <property type="entry name" value="SENSOR HISTIDINE KINASE YPDA"/>
    <property type="match status" value="1"/>
</dbReference>
<dbReference type="EMBL" id="JACJVP010000025">
    <property type="protein sequence ID" value="MBB6672238.1"/>
    <property type="molecule type" value="Genomic_DNA"/>
</dbReference>
<feature type="transmembrane region" description="Helical" evidence="15">
    <location>
        <begin position="320"/>
        <end position="339"/>
    </location>
</feature>
<reference evidence="18 19" key="1">
    <citation type="submission" date="2020-08" db="EMBL/GenBank/DDBJ databases">
        <title>Cohnella phylogeny.</title>
        <authorList>
            <person name="Dunlap C."/>
        </authorList>
    </citation>
    <scope>NUCLEOTIDE SEQUENCE [LARGE SCALE GENOMIC DNA]</scope>
    <source>
        <strain evidence="18 19">DSM 28246</strain>
    </source>
</reference>
<evidence type="ECO:0000313" key="18">
    <source>
        <dbReference type="EMBL" id="MBB6672238.1"/>
    </source>
</evidence>
<dbReference type="AlphaFoldDB" id="A0A7X0RRP8"/>
<gene>
    <name evidence="18" type="ORF">H7C19_16275</name>
</gene>
<keyword evidence="5" id="KW-0597">Phosphoprotein</keyword>
<dbReference type="PROSITE" id="PS50885">
    <property type="entry name" value="HAMP"/>
    <property type="match status" value="1"/>
</dbReference>
<dbReference type="Pfam" id="PF06580">
    <property type="entry name" value="His_kinase"/>
    <property type="match status" value="1"/>
</dbReference>
<evidence type="ECO:0000256" key="12">
    <source>
        <dbReference type="ARBA" id="ARBA00023012"/>
    </source>
</evidence>
<dbReference type="GO" id="GO:0005524">
    <property type="term" value="F:ATP binding"/>
    <property type="evidence" value="ECO:0007669"/>
    <property type="project" value="UniProtKB-KW"/>
</dbReference>
<comment type="catalytic activity">
    <reaction evidence="1">
        <text>ATP + protein L-histidine = ADP + protein N-phospho-L-histidine.</text>
        <dbReference type="EC" id="2.7.13.3"/>
    </reaction>
</comment>
<organism evidence="18 19">
    <name type="scientific">Cohnella nanjingensis</name>
    <dbReference type="NCBI Taxonomy" id="1387779"/>
    <lineage>
        <taxon>Bacteria</taxon>
        <taxon>Bacillati</taxon>
        <taxon>Bacillota</taxon>
        <taxon>Bacilli</taxon>
        <taxon>Bacillales</taxon>
        <taxon>Paenibacillaceae</taxon>
        <taxon>Cohnella</taxon>
    </lineage>
</organism>
<evidence type="ECO:0000256" key="10">
    <source>
        <dbReference type="ARBA" id="ARBA00022840"/>
    </source>
</evidence>
<dbReference type="InterPro" id="IPR004358">
    <property type="entry name" value="Sig_transdc_His_kin-like_C"/>
</dbReference>
<evidence type="ECO:0000256" key="15">
    <source>
        <dbReference type="SAM" id="Phobius"/>
    </source>
</evidence>
<evidence type="ECO:0000256" key="5">
    <source>
        <dbReference type="ARBA" id="ARBA00022553"/>
    </source>
</evidence>
<comment type="subcellular location">
    <subcellularLocation>
        <location evidence="2">Cell membrane</location>
        <topology evidence="2">Multi-pass membrane protein</topology>
    </subcellularLocation>
</comment>
<dbReference type="InterPro" id="IPR003594">
    <property type="entry name" value="HATPase_dom"/>
</dbReference>
<feature type="domain" description="HAMP" evidence="17">
    <location>
        <begin position="340"/>
        <end position="392"/>
    </location>
</feature>
<evidence type="ECO:0000256" key="9">
    <source>
        <dbReference type="ARBA" id="ARBA00022777"/>
    </source>
</evidence>
<dbReference type="InterPro" id="IPR003660">
    <property type="entry name" value="HAMP_dom"/>
</dbReference>
<dbReference type="GO" id="GO:0000155">
    <property type="term" value="F:phosphorelay sensor kinase activity"/>
    <property type="evidence" value="ECO:0007669"/>
    <property type="project" value="InterPro"/>
</dbReference>
<protein>
    <recommendedName>
        <fullName evidence="3">histidine kinase</fullName>
        <ecNumber evidence="3">2.7.13.3</ecNumber>
    </recommendedName>
</protein>
<evidence type="ECO:0000256" key="2">
    <source>
        <dbReference type="ARBA" id="ARBA00004651"/>
    </source>
</evidence>
<dbReference type="PRINTS" id="PR00344">
    <property type="entry name" value="BCTRLSENSOR"/>
</dbReference>
<evidence type="ECO:0000256" key="3">
    <source>
        <dbReference type="ARBA" id="ARBA00012438"/>
    </source>
</evidence>
<name>A0A7X0RRP8_9BACL</name>
<keyword evidence="9 18" id="KW-0418">Kinase</keyword>
<dbReference type="RefSeq" id="WP_185143704.1">
    <property type="nucleotide sequence ID" value="NZ_JACJVP010000025.1"/>
</dbReference>
<evidence type="ECO:0000256" key="14">
    <source>
        <dbReference type="SAM" id="Coils"/>
    </source>
</evidence>
<accession>A0A7X0RRP8</accession>
<dbReference type="Gene3D" id="3.30.565.10">
    <property type="entry name" value="Histidine kinase-like ATPase, C-terminal domain"/>
    <property type="match status" value="1"/>
</dbReference>
<evidence type="ECO:0000256" key="8">
    <source>
        <dbReference type="ARBA" id="ARBA00022741"/>
    </source>
</evidence>
<proteinExistence type="predicted"/>
<feature type="coiled-coil region" evidence="14">
    <location>
        <begin position="380"/>
        <end position="414"/>
    </location>
</feature>
<keyword evidence="12" id="KW-0902">Two-component regulatory system</keyword>
<dbReference type="InterPro" id="IPR005467">
    <property type="entry name" value="His_kinase_dom"/>
</dbReference>
<evidence type="ECO:0000256" key="4">
    <source>
        <dbReference type="ARBA" id="ARBA00022475"/>
    </source>
</evidence>
<evidence type="ECO:0000256" key="13">
    <source>
        <dbReference type="ARBA" id="ARBA00023136"/>
    </source>
</evidence>
<evidence type="ECO:0000256" key="7">
    <source>
        <dbReference type="ARBA" id="ARBA00022692"/>
    </source>
</evidence>
<evidence type="ECO:0000256" key="1">
    <source>
        <dbReference type="ARBA" id="ARBA00000085"/>
    </source>
</evidence>
<dbReference type="InterPro" id="IPR036890">
    <property type="entry name" value="HATPase_C_sf"/>
</dbReference>
<keyword evidence="4" id="KW-1003">Cell membrane</keyword>
<evidence type="ECO:0000256" key="11">
    <source>
        <dbReference type="ARBA" id="ARBA00022989"/>
    </source>
</evidence>
<dbReference type="Gene3D" id="6.10.340.10">
    <property type="match status" value="1"/>
</dbReference>
<dbReference type="InterPro" id="IPR010559">
    <property type="entry name" value="Sig_transdc_His_kin_internal"/>
</dbReference>
<keyword evidence="7 15" id="KW-0812">Transmembrane</keyword>
<dbReference type="Pfam" id="PF02518">
    <property type="entry name" value="HATPase_c"/>
    <property type="match status" value="1"/>
</dbReference>
<dbReference type="PROSITE" id="PS50109">
    <property type="entry name" value="HIS_KIN"/>
    <property type="match status" value="1"/>
</dbReference>
<keyword evidence="11 15" id="KW-1133">Transmembrane helix</keyword>
<evidence type="ECO:0000256" key="6">
    <source>
        <dbReference type="ARBA" id="ARBA00022679"/>
    </source>
</evidence>
<sequence length="609" mass="69415">MRHQRYFNRGVVGVRGNRLMDSWTAKARHLMTDLHRLSLNAFGISSLRKRIVVFLTAGILGCSVLMAAVSYNAINTMQQNKIKTSMSFDLYQQSMKLAQIYNNLLQVTQQMTPEGNVGHLMESYSSTGDSYSRYLLKLNISYNIGLITFSNPAMELAMYYSPADKQAAYSNLPLREDFKMGSLLNVAGYADIQYQPPHLSLCRFSDDQVVSVTREIAFSDGSRKVIYVEAKSDIATDIDALSRSVNMPYVLVLTNREGEVQYSSNQGIFSPGRNLILNGTSGTTDGYLWNRAESDYGYGMTLLLPVASYNHELYAWKNHMVLILGIALMVMFSIALLLLRLINRPLRMFESEMEALGQGHMDAMPYRTGISEFDRLFDQFDKMKQQIQQLIVDVEQKEKRRHQLEIEKLAYQINPHFLMNALNSVRWLAVMHQQADIDKFVSSLIFLLHYNLGKSQETATLRTETKVMRAYLDLQQMRYDFEVKLDLVEGSYLDCPVARFILQPIVENAVCHGLDEHGKLDISISPDDTAQIARIVIRDDGKGLSREMLALLQRETPDPRQMGRGIGLRYVRSMLQSFYGDRARLHIDSTPRQGTTVTMHLPYGKENPM</sequence>
<keyword evidence="19" id="KW-1185">Reference proteome</keyword>
<evidence type="ECO:0000259" key="16">
    <source>
        <dbReference type="PROSITE" id="PS50109"/>
    </source>
</evidence>
<dbReference type="Proteomes" id="UP000547209">
    <property type="component" value="Unassembled WGS sequence"/>
</dbReference>
<feature type="transmembrane region" description="Helical" evidence="15">
    <location>
        <begin position="51"/>
        <end position="74"/>
    </location>
</feature>
<dbReference type="SUPFAM" id="SSF55874">
    <property type="entry name" value="ATPase domain of HSP90 chaperone/DNA topoisomerase II/histidine kinase"/>
    <property type="match status" value="1"/>
</dbReference>
<keyword evidence="14" id="KW-0175">Coiled coil</keyword>
<evidence type="ECO:0000259" key="17">
    <source>
        <dbReference type="PROSITE" id="PS50885"/>
    </source>
</evidence>
<feature type="domain" description="Histidine kinase" evidence="16">
    <location>
        <begin position="501"/>
        <end position="605"/>
    </location>
</feature>
<dbReference type="GO" id="GO:0005886">
    <property type="term" value="C:plasma membrane"/>
    <property type="evidence" value="ECO:0007669"/>
    <property type="project" value="UniProtKB-SubCell"/>
</dbReference>
<keyword evidence="10" id="KW-0067">ATP-binding</keyword>
<dbReference type="InterPro" id="IPR050640">
    <property type="entry name" value="Bact_2-comp_sensor_kinase"/>
</dbReference>
<keyword evidence="13 15" id="KW-0472">Membrane</keyword>
<dbReference type="PANTHER" id="PTHR34220:SF11">
    <property type="entry name" value="SENSOR PROTEIN KINASE HPTS"/>
    <property type="match status" value="1"/>
</dbReference>